<name>A0AA37SC95_9GAMM</name>
<dbReference type="InterPro" id="IPR036249">
    <property type="entry name" value="Thioredoxin-like_sf"/>
</dbReference>
<evidence type="ECO:0000259" key="1">
    <source>
        <dbReference type="Pfam" id="PF00462"/>
    </source>
</evidence>
<dbReference type="PANTHER" id="PTHR34386">
    <property type="entry name" value="GLUTAREDOXIN"/>
    <property type="match status" value="1"/>
</dbReference>
<dbReference type="PANTHER" id="PTHR34386:SF1">
    <property type="entry name" value="GLUTAREDOXIN-LIKE PROTEIN NRDH"/>
    <property type="match status" value="1"/>
</dbReference>
<keyword evidence="3" id="KW-1185">Reference proteome</keyword>
<dbReference type="AlphaFoldDB" id="A0AA37SC95"/>
<comment type="caution">
    <text evidence="2">The sequence shown here is derived from an EMBL/GenBank/DDBJ whole genome shotgun (WGS) entry which is preliminary data.</text>
</comment>
<reference evidence="2" key="1">
    <citation type="journal article" date="2014" name="Int. J. Syst. Evol. Microbiol.">
        <title>Complete genome sequence of Corynebacterium casei LMG S-19264T (=DSM 44701T), isolated from a smear-ripened cheese.</title>
        <authorList>
            <consortium name="US DOE Joint Genome Institute (JGI-PGF)"/>
            <person name="Walter F."/>
            <person name="Albersmeier A."/>
            <person name="Kalinowski J."/>
            <person name="Ruckert C."/>
        </authorList>
    </citation>
    <scope>NUCLEOTIDE SEQUENCE</scope>
    <source>
        <strain evidence="2">NBRC 110071</strain>
    </source>
</reference>
<accession>A0AA37SC95</accession>
<dbReference type="Pfam" id="PF00462">
    <property type="entry name" value="Glutaredoxin"/>
    <property type="match status" value="1"/>
</dbReference>
<proteinExistence type="predicted"/>
<dbReference type="GO" id="GO:0009055">
    <property type="term" value="F:electron transfer activity"/>
    <property type="evidence" value="ECO:0007669"/>
    <property type="project" value="TreeGrafter"/>
</dbReference>
<sequence length="99" mass="11368">MISSAGPIFAQNNQEIPDNHTQQQNKVFIFTQTYCPACIHAKQYMSEHKIEYVELDIETSPEALSAFERIKGRGVPLLIINKQMSYGFDPKFINAQLYQ</sequence>
<dbReference type="EMBL" id="BSNM01000026">
    <property type="protein sequence ID" value="GLQ33225.1"/>
    <property type="molecule type" value="Genomic_DNA"/>
</dbReference>
<dbReference type="Gene3D" id="3.40.30.10">
    <property type="entry name" value="Glutaredoxin"/>
    <property type="match status" value="1"/>
</dbReference>
<dbReference type="GO" id="GO:0045454">
    <property type="term" value="P:cell redox homeostasis"/>
    <property type="evidence" value="ECO:0007669"/>
    <property type="project" value="TreeGrafter"/>
</dbReference>
<protein>
    <recommendedName>
        <fullName evidence="1">Glutaredoxin domain-containing protein</fullName>
    </recommendedName>
</protein>
<evidence type="ECO:0000313" key="3">
    <source>
        <dbReference type="Proteomes" id="UP001161389"/>
    </source>
</evidence>
<dbReference type="Proteomes" id="UP001161389">
    <property type="component" value="Unassembled WGS sequence"/>
</dbReference>
<evidence type="ECO:0000313" key="2">
    <source>
        <dbReference type="EMBL" id="GLQ33225.1"/>
    </source>
</evidence>
<dbReference type="InterPro" id="IPR002109">
    <property type="entry name" value="Glutaredoxin"/>
</dbReference>
<reference evidence="2" key="2">
    <citation type="submission" date="2023-01" db="EMBL/GenBank/DDBJ databases">
        <title>Draft genome sequence of Litoribrevibacter albus strain NBRC 110071.</title>
        <authorList>
            <person name="Sun Q."/>
            <person name="Mori K."/>
        </authorList>
    </citation>
    <scope>NUCLEOTIDE SEQUENCE</scope>
    <source>
        <strain evidence="2">NBRC 110071</strain>
    </source>
</reference>
<dbReference type="InterPro" id="IPR051548">
    <property type="entry name" value="Grx-like_ET"/>
</dbReference>
<feature type="domain" description="Glutaredoxin" evidence="1">
    <location>
        <begin position="27"/>
        <end position="83"/>
    </location>
</feature>
<dbReference type="SUPFAM" id="SSF52833">
    <property type="entry name" value="Thioredoxin-like"/>
    <property type="match status" value="1"/>
</dbReference>
<organism evidence="2 3">
    <name type="scientific">Litoribrevibacter albus</name>
    <dbReference type="NCBI Taxonomy" id="1473156"/>
    <lineage>
        <taxon>Bacteria</taxon>
        <taxon>Pseudomonadati</taxon>
        <taxon>Pseudomonadota</taxon>
        <taxon>Gammaproteobacteria</taxon>
        <taxon>Oceanospirillales</taxon>
        <taxon>Oceanospirillaceae</taxon>
        <taxon>Litoribrevibacter</taxon>
    </lineage>
</organism>
<dbReference type="CDD" id="cd02976">
    <property type="entry name" value="NrdH"/>
    <property type="match status" value="1"/>
</dbReference>
<gene>
    <name evidence="2" type="ORF">GCM10007876_37050</name>
</gene>
<dbReference type="PROSITE" id="PS51354">
    <property type="entry name" value="GLUTAREDOXIN_2"/>
    <property type="match status" value="1"/>
</dbReference>